<proteinExistence type="inferred from homology"/>
<keyword evidence="5" id="KW-0520">NAD</keyword>
<accession>A0A544SIR5</accession>
<dbReference type="EC" id="1.2.1.-" evidence="8"/>
<keyword evidence="5" id="KW-0547">Nucleotide-binding</keyword>
<dbReference type="SUPFAM" id="SSF55347">
    <property type="entry name" value="Glyceraldehyde-3-phosphate dehydrogenase-like, C-terminal domain"/>
    <property type="match status" value="1"/>
</dbReference>
<dbReference type="InterPro" id="IPR020830">
    <property type="entry name" value="GlycerAld_3-P_DH_AS"/>
</dbReference>
<dbReference type="PRINTS" id="PR00078">
    <property type="entry name" value="G3PDHDRGNASE"/>
</dbReference>
<name>A0A544SIR5_9BACI</name>
<evidence type="ECO:0000256" key="4">
    <source>
        <dbReference type="PIRSR" id="PIRSR000149-2"/>
    </source>
</evidence>
<dbReference type="PIRSF" id="PIRSF000149">
    <property type="entry name" value="GAP_DH"/>
    <property type="match status" value="1"/>
</dbReference>
<reference evidence="10 11" key="1">
    <citation type="submission" date="2019-05" db="EMBL/GenBank/DDBJ databases">
        <title>Psychrobacillus vulpis sp. nov., a new species isolated from feces of a red fox that inhabits in The Tablas de Daimiel Natural Park, Albacete, Spain.</title>
        <authorList>
            <person name="Rodriguez M."/>
            <person name="Reina J.C."/>
            <person name="Bejar V."/>
            <person name="Llamas I."/>
        </authorList>
    </citation>
    <scope>NUCLEOTIDE SEQUENCE [LARGE SCALE GENOMIC DNA]</scope>
    <source>
        <strain evidence="10 11">NHI-2</strain>
    </source>
</reference>
<feature type="binding site" evidence="5">
    <location>
        <position position="315"/>
    </location>
    <ligand>
        <name>NAD(+)</name>
        <dbReference type="ChEBI" id="CHEBI:57540"/>
    </ligand>
</feature>
<dbReference type="Gene3D" id="3.40.50.720">
    <property type="entry name" value="NAD(P)-binding Rossmann-like Domain"/>
    <property type="match status" value="1"/>
</dbReference>
<dbReference type="RefSeq" id="WP_142609339.1">
    <property type="nucleotide sequence ID" value="NZ_VDGG01000075.1"/>
</dbReference>
<sequence length="340" mass="36751">MATSIAINGFGRIGRMVFRQAIVQEELNVVAINARYPLETLAHLIKYDSTHGTFSEEVLIEDNALVVNGKRVKIVNDRDPANLPWEELNVDIVIESTGKFNDGEKAAAHLKAGAKKVIITAPAKNEDATIVVGVNDDKLDLENHHIISNASCTTNCLAPVAKVLNDTFGIENGLMTTVHAYTNDQNNLDNPHKDLRRARSCGQSIIPTSTGAAKALTLVLPELEGKIHGMALRVPTPNVSLVDLVVDVQRDVTVEEVNEAFIQASEGAMAGILGFTTEPLVSIDFNTSTLSSTVDGLTTMVIGDRKIKVLAWYDNEWGYSARVVDLTKKVAAGLKLVSSI</sequence>
<dbReference type="NCBIfam" id="TIGR01534">
    <property type="entry name" value="GAPDH-I"/>
    <property type="match status" value="1"/>
</dbReference>
<feature type="binding site" evidence="4">
    <location>
        <position position="233"/>
    </location>
    <ligand>
        <name>D-glyceraldehyde 3-phosphate</name>
        <dbReference type="ChEBI" id="CHEBI:59776"/>
    </ligand>
</feature>
<evidence type="ECO:0000256" key="6">
    <source>
        <dbReference type="PIRSR" id="PIRSR000149-4"/>
    </source>
</evidence>
<dbReference type="SUPFAM" id="SSF51735">
    <property type="entry name" value="NAD(P)-binding Rossmann-fold domains"/>
    <property type="match status" value="1"/>
</dbReference>
<feature type="binding site" evidence="5">
    <location>
        <position position="78"/>
    </location>
    <ligand>
        <name>NAD(+)</name>
        <dbReference type="ChEBI" id="CHEBI:57540"/>
    </ligand>
</feature>
<dbReference type="Gene3D" id="3.30.360.10">
    <property type="entry name" value="Dihydrodipicolinate Reductase, domain 2"/>
    <property type="match status" value="1"/>
</dbReference>
<protein>
    <recommendedName>
        <fullName evidence="8">Glyceraldehyde-3-phosphate dehydrogenase</fullName>
        <ecNumber evidence="8">1.2.1.-</ecNumber>
    </recommendedName>
</protein>
<dbReference type="Pfam" id="PF00044">
    <property type="entry name" value="Gp_dh_N"/>
    <property type="match status" value="1"/>
</dbReference>
<comment type="caution">
    <text evidence="10">The sequence shown here is derived from an EMBL/GenBank/DDBJ whole genome shotgun (WGS) entry which is preliminary data.</text>
</comment>
<dbReference type="InterPro" id="IPR036291">
    <property type="entry name" value="NAD(P)-bd_dom_sf"/>
</dbReference>
<dbReference type="AlphaFoldDB" id="A0A544SIR5"/>
<evidence type="ECO:0000256" key="3">
    <source>
        <dbReference type="PIRSR" id="PIRSR000149-1"/>
    </source>
</evidence>
<dbReference type="GO" id="GO:0006006">
    <property type="term" value="P:glucose metabolic process"/>
    <property type="evidence" value="ECO:0007669"/>
    <property type="project" value="InterPro"/>
</dbReference>
<dbReference type="GO" id="GO:0016620">
    <property type="term" value="F:oxidoreductase activity, acting on the aldehyde or oxo group of donors, NAD or NADP as acceptor"/>
    <property type="evidence" value="ECO:0007669"/>
    <property type="project" value="InterPro"/>
</dbReference>
<evidence type="ECO:0000259" key="9">
    <source>
        <dbReference type="SMART" id="SM00846"/>
    </source>
</evidence>
<dbReference type="CDD" id="cd18126">
    <property type="entry name" value="GAPDH_I_C"/>
    <property type="match status" value="1"/>
</dbReference>
<dbReference type="Pfam" id="PF02800">
    <property type="entry name" value="Gp_dh_C"/>
    <property type="match status" value="1"/>
</dbReference>
<dbReference type="NCBIfam" id="NF005830">
    <property type="entry name" value="PRK07729.1"/>
    <property type="match status" value="1"/>
</dbReference>
<feature type="binding site" evidence="5">
    <location>
        <position position="120"/>
    </location>
    <ligand>
        <name>NAD(+)</name>
        <dbReference type="ChEBI" id="CHEBI:57540"/>
    </ligand>
</feature>
<dbReference type="Proteomes" id="UP000318937">
    <property type="component" value="Unassembled WGS sequence"/>
</dbReference>
<dbReference type="OrthoDB" id="9803304at2"/>
<keyword evidence="2 8" id="KW-0560">Oxidoreductase</keyword>
<evidence type="ECO:0000313" key="10">
    <source>
        <dbReference type="EMBL" id="TQR05095.1"/>
    </source>
</evidence>
<dbReference type="PROSITE" id="PS00071">
    <property type="entry name" value="GAPDH"/>
    <property type="match status" value="1"/>
</dbReference>
<evidence type="ECO:0000256" key="5">
    <source>
        <dbReference type="PIRSR" id="PIRSR000149-3"/>
    </source>
</evidence>
<dbReference type="InterPro" id="IPR020829">
    <property type="entry name" value="GlycerAld_3-P_DH_cat"/>
</dbReference>
<dbReference type="SMART" id="SM00846">
    <property type="entry name" value="Gp_dh_N"/>
    <property type="match status" value="1"/>
</dbReference>
<evidence type="ECO:0000256" key="2">
    <source>
        <dbReference type="ARBA" id="ARBA00023002"/>
    </source>
</evidence>
<dbReference type="CDD" id="cd05214">
    <property type="entry name" value="GAPDH_I_N"/>
    <property type="match status" value="1"/>
</dbReference>
<feature type="site" description="Activates thiol group during catalysis" evidence="6">
    <location>
        <position position="179"/>
    </location>
</feature>
<keyword evidence="11" id="KW-1185">Reference proteome</keyword>
<dbReference type="InterPro" id="IPR020831">
    <property type="entry name" value="GlycerAld/Erythrose_P_DH"/>
</dbReference>
<evidence type="ECO:0000256" key="1">
    <source>
        <dbReference type="ARBA" id="ARBA00007406"/>
    </source>
</evidence>
<feature type="active site" description="Nucleophile" evidence="3">
    <location>
        <position position="152"/>
    </location>
</feature>
<dbReference type="FunFam" id="3.30.360.10:FF:000002">
    <property type="entry name" value="Glyceraldehyde-3-phosphate dehydrogenase"/>
    <property type="match status" value="1"/>
</dbReference>
<feature type="binding site" evidence="4">
    <location>
        <begin position="210"/>
        <end position="211"/>
    </location>
    <ligand>
        <name>D-glyceraldehyde 3-phosphate</name>
        <dbReference type="ChEBI" id="CHEBI:59776"/>
    </ligand>
</feature>
<dbReference type="PANTHER" id="PTHR43148">
    <property type="entry name" value="GLYCERALDEHYDE-3-PHOSPHATE DEHYDROGENASE 2"/>
    <property type="match status" value="1"/>
</dbReference>
<feature type="binding site" evidence="5">
    <location>
        <begin position="12"/>
        <end position="13"/>
    </location>
    <ligand>
        <name>NAD(+)</name>
        <dbReference type="ChEBI" id="CHEBI:57540"/>
    </ligand>
</feature>
<gene>
    <name evidence="10" type="ORF">FG383_19915</name>
</gene>
<comment type="similarity">
    <text evidence="1 7">Belongs to the glyceraldehyde-3-phosphate dehydrogenase family.</text>
</comment>
<evidence type="ECO:0000313" key="11">
    <source>
        <dbReference type="Proteomes" id="UP000318937"/>
    </source>
</evidence>
<evidence type="ECO:0000256" key="8">
    <source>
        <dbReference type="RuleBase" id="RU361160"/>
    </source>
</evidence>
<organism evidence="10 11">
    <name type="scientific">Psychrobacillus soli</name>
    <dbReference type="NCBI Taxonomy" id="1543965"/>
    <lineage>
        <taxon>Bacteria</taxon>
        <taxon>Bacillati</taxon>
        <taxon>Bacillota</taxon>
        <taxon>Bacilli</taxon>
        <taxon>Bacillales</taxon>
        <taxon>Bacillaceae</taxon>
        <taxon>Psychrobacillus</taxon>
    </lineage>
</organism>
<feature type="binding site" evidence="4">
    <location>
        <position position="182"/>
    </location>
    <ligand>
        <name>D-glyceraldehyde 3-phosphate</name>
        <dbReference type="ChEBI" id="CHEBI:59776"/>
    </ligand>
</feature>
<feature type="domain" description="Glyceraldehyde 3-phosphate dehydrogenase NAD(P) binding" evidence="9">
    <location>
        <begin position="3"/>
        <end position="152"/>
    </location>
</feature>
<dbReference type="GO" id="GO:0051287">
    <property type="term" value="F:NAD binding"/>
    <property type="evidence" value="ECO:0007669"/>
    <property type="project" value="InterPro"/>
</dbReference>
<feature type="binding site" evidence="4">
    <location>
        <begin position="151"/>
        <end position="153"/>
    </location>
    <ligand>
        <name>D-glyceraldehyde 3-phosphate</name>
        <dbReference type="ChEBI" id="CHEBI:59776"/>
    </ligand>
</feature>
<dbReference type="GO" id="GO:0050661">
    <property type="term" value="F:NADP binding"/>
    <property type="evidence" value="ECO:0007669"/>
    <property type="project" value="InterPro"/>
</dbReference>
<evidence type="ECO:0000256" key="7">
    <source>
        <dbReference type="RuleBase" id="RU000397"/>
    </source>
</evidence>
<dbReference type="EMBL" id="VDGG01000075">
    <property type="protein sequence ID" value="TQR05095.1"/>
    <property type="molecule type" value="Genomic_DNA"/>
</dbReference>
<dbReference type="FunFam" id="3.40.50.720:FF:000001">
    <property type="entry name" value="Glyceraldehyde-3-phosphate dehydrogenase"/>
    <property type="match status" value="1"/>
</dbReference>
<dbReference type="InterPro" id="IPR006424">
    <property type="entry name" value="Glyceraldehyde-3-P_DH_1"/>
</dbReference>
<dbReference type="InterPro" id="IPR020828">
    <property type="entry name" value="GlycerAld_3-P_DH_NAD(P)-bd"/>
</dbReference>